<feature type="compositionally biased region" description="Basic and acidic residues" evidence="1">
    <location>
        <begin position="109"/>
        <end position="130"/>
    </location>
</feature>
<sequence length="576" mass="64687">MSGLPCPPGFNPQAWIQIPESAQVQIWRDTAAHTQPDVPPHESQIDPALLGPNSNGLSWTVQRRVHDVSRDGPHAHMPPMGNEAIPRNTVEQDNTAQSRVRNQQGQPRRGAERSRNQPRERTHSRTDEHSRRRRQDTRSRSPLPCKRNGRRSHRHSRSQCSSSRSSEDSLSRPLSSSVNRTSDPPEMDDSDVSELLRSIREDQLEDRARLDALEGSRTIQPSRRTRPTGAFGRGGAAIVRRRGVYRRAAAQSDDEEATDDEDRTREDITKSKNSLSKTGQDARKYLTDLWYEDKGQMALTVGGDVQDATNIEIFSKAADVTWNEMQKEKDNWPKCLKSRTIHWNKSALVVFAKEMFCGFKAKSKAEMDPQSGNLLAGDGIEQYKVQHDGADPSPFVIPDHMSDEASRPEDEAETYDDWKQRMATAAGFAAETPISHLKFLKVIEPQWRSTQQSRIFDNLHDIWWTTKSSTEHEKFAIRVRGSGRCSTNTDISKVSPYDFGINLRWLNEAQKDRLLEERLKDWGTYGDPVHVEESGAAASEERDADTEGDANAEGDAMTTGGGGEHETNGVGEAGDQ</sequence>
<feature type="region of interest" description="Disordered" evidence="1">
    <location>
        <begin position="34"/>
        <end position="56"/>
    </location>
</feature>
<evidence type="ECO:0000256" key="1">
    <source>
        <dbReference type="SAM" id="MobiDB-lite"/>
    </source>
</evidence>
<protein>
    <submittedName>
        <fullName evidence="2">Uncharacterized protein</fullName>
    </submittedName>
</protein>
<name>A0A9P7A2V5_9AGAM</name>
<organism evidence="2 3">
    <name type="scientific">Suillus placidus</name>
    <dbReference type="NCBI Taxonomy" id="48579"/>
    <lineage>
        <taxon>Eukaryota</taxon>
        <taxon>Fungi</taxon>
        <taxon>Dikarya</taxon>
        <taxon>Basidiomycota</taxon>
        <taxon>Agaricomycotina</taxon>
        <taxon>Agaricomycetes</taxon>
        <taxon>Agaricomycetidae</taxon>
        <taxon>Boletales</taxon>
        <taxon>Suillineae</taxon>
        <taxon>Suillaceae</taxon>
        <taxon>Suillus</taxon>
    </lineage>
</organism>
<feature type="region of interest" description="Disordered" evidence="1">
    <location>
        <begin position="207"/>
        <end position="235"/>
    </location>
</feature>
<feature type="compositionally biased region" description="Acidic residues" evidence="1">
    <location>
        <begin position="252"/>
        <end position="261"/>
    </location>
</feature>
<comment type="caution">
    <text evidence="2">The sequence shown here is derived from an EMBL/GenBank/DDBJ whole genome shotgun (WGS) entry which is preliminary data.</text>
</comment>
<dbReference type="OrthoDB" id="2685872at2759"/>
<dbReference type="Proteomes" id="UP000714275">
    <property type="component" value="Unassembled WGS sequence"/>
</dbReference>
<feature type="compositionally biased region" description="Basic residues" evidence="1">
    <location>
        <begin position="147"/>
        <end position="157"/>
    </location>
</feature>
<accession>A0A9P7A2V5</accession>
<feature type="compositionally biased region" description="Polar residues" evidence="1">
    <location>
        <begin position="92"/>
        <end position="106"/>
    </location>
</feature>
<dbReference type="EMBL" id="JABBWD010000005">
    <property type="protein sequence ID" value="KAG1781450.1"/>
    <property type="molecule type" value="Genomic_DNA"/>
</dbReference>
<feature type="compositionally biased region" description="Acidic residues" evidence="1">
    <location>
        <begin position="542"/>
        <end position="552"/>
    </location>
</feature>
<evidence type="ECO:0000313" key="2">
    <source>
        <dbReference type="EMBL" id="KAG1781450.1"/>
    </source>
</evidence>
<feature type="region of interest" description="Disordered" evidence="1">
    <location>
        <begin position="92"/>
        <end position="192"/>
    </location>
</feature>
<gene>
    <name evidence="2" type="ORF">EV702DRAFT_1244564</name>
</gene>
<evidence type="ECO:0000313" key="3">
    <source>
        <dbReference type="Proteomes" id="UP000714275"/>
    </source>
</evidence>
<reference evidence="2" key="1">
    <citation type="journal article" date="2020" name="New Phytol.">
        <title>Comparative genomics reveals dynamic genome evolution in host specialist ectomycorrhizal fungi.</title>
        <authorList>
            <person name="Lofgren L.A."/>
            <person name="Nguyen N.H."/>
            <person name="Vilgalys R."/>
            <person name="Ruytinx J."/>
            <person name="Liao H.L."/>
            <person name="Branco S."/>
            <person name="Kuo A."/>
            <person name="LaButti K."/>
            <person name="Lipzen A."/>
            <person name="Andreopoulos W."/>
            <person name="Pangilinan J."/>
            <person name="Riley R."/>
            <person name="Hundley H."/>
            <person name="Na H."/>
            <person name="Barry K."/>
            <person name="Grigoriev I.V."/>
            <person name="Stajich J.E."/>
            <person name="Kennedy P.G."/>
        </authorList>
    </citation>
    <scope>NUCLEOTIDE SEQUENCE</scope>
    <source>
        <strain evidence="2">DOB743</strain>
    </source>
</reference>
<proteinExistence type="predicted"/>
<feature type="region of interest" description="Disordered" evidence="1">
    <location>
        <begin position="247"/>
        <end position="277"/>
    </location>
</feature>
<keyword evidence="3" id="KW-1185">Reference proteome</keyword>
<dbReference type="AlphaFoldDB" id="A0A9P7A2V5"/>
<feature type="region of interest" description="Disordered" evidence="1">
    <location>
        <begin position="525"/>
        <end position="576"/>
    </location>
</feature>